<keyword evidence="1" id="KW-1133">Transmembrane helix</keyword>
<keyword evidence="1" id="KW-0472">Membrane</keyword>
<protein>
    <submittedName>
        <fullName evidence="2">Uncharacterized protein</fullName>
    </submittedName>
</protein>
<name>A0A1F4YE24_9BACT</name>
<dbReference type="Proteomes" id="UP000178176">
    <property type="component" value="Unassembled WGS sequence"/>
</dbReference>
<proteinExistence type="predicted"/>
<dbReference type="InterPro" id="IPR013211">
    <property type="entry name" value="LVIVD"/>
</dbReference>
<dbReference type="Pfam" id="PF08309">
    <property type="entry name" value="LVIVD"/>
    <property type="match status" value="2"/>
</dbReference>
<dbReference type="AlphaFoldDB" id="A0A1F4YE24"/>
<evidence type="ECO:0000256" key="1">
    <source>
        <dbReference type="SAM" id="Phobius"/>
    </source>
</evidence>
<evidence type="ECO:0000313" key="3">
    <source>
        <dbReference type="Proteomes" id="UP000178176"/>
    </source>
</evidence>
<feature type="transmembrane region" description="Helical" evidence="1">
    <location>
        <begin position="17"/>
        <end position="38"/>
    </location>
</feature>
<reference evidence="2 3" key="1">
    <citation type="journal article" date="2016" name="Nat. Commun.">
        <title>Thousands of microbial genomes shed light on interconnected biogeochemical processes in an aquifer system.</title>
        <authorList>
            <person name="Anantharaman K."/>
            <person name="Brown C.T."/>
            <person name="Hug L.A."/>
            <person name="Sharon I."/>
            <person name="Castelle C.J."/>
            <person name="Probst A.J."/>
            <person name="Thomas B.C."/>
            <person name="Singh A."/>
            <person name="Wilkins M.J."/>
            <person name="Karaoz U."/>
            <person name="Brodie E.L."/>
            <person name="Williams K.H."/>
            <person name="Hubbard S.S."/>
            <person name="Banfield J.F."/>
        </authorList>
    </citation>
    <scope>NUCLEOTIDE SEQUENCE [LARGE SCALE GENOMIC DNA]</scope>
</reference>
<gene>
    <name evidence="2" type="ORF">A2876_04395</name>
</gene>
<accession>A0A1F4YE24</accession>
<keyword evidence="1" id="KW-0812">Transmembrane</keyword>
<evidence type="ECO:0000313" key="2">
    <source>
        <dbReference type="EMBL" id="OGC92237.1"/>
    </source>
</evidence>
<dbReference type="EMBL" id="MEXH01000020">
    <property type="protein sequence ID" value="OGC92237.1"/>
    <property type="molecule type" value="Genomic_DNA"/>
</dbReference>
<dbReference type="SUPFAM" id="SSF101908">
    <property type="entry name" value="Putative isomerase YbhE"/>
    <property type="match status" value="1"/>
</dbReference>
<comment type="caution">
    <text evidence="2">The sequence shown here is derived from an EMBL/GenBank/DDBJ whole genome shotgun (WGS) entry which is preliminary data.</text>
</comment>
<organism evidence="2 3">
    <name type="scientific">Candidatus Amesbacteria bacterium RIFCSPHIGHO2_01_FULL_48_32b</name>
    <dbReference type="NCBI Taxonomy" id="1797253"/>
    <lineage>
        <taxon>Bacteria</taxon>
        <taxon>Candidatus Amesiibacteriota</taxon>
    </lineage>
</organism>
<sequence length="653" mass="68382">MAWPFPKTKPGQSLVELLVVIGMFAVISPALLTAFVASRQGRVQTQYRLQAVAYLTEASEAVRSVREKGWTTFAVNGIYHPVANASDWSLALDPDTPAPGLTRSIEIADAHRNASGALDETSTTVDPSTKRITITVSWSAPYSSNVSSVFYLTRYLDNLAYVETTIEDFNAGITTNTAVQATGGSSTDGEVVLGGGGHGDWCQPDLTLAQVDLPKNGVANALTAIPATVSSSGYAFAGTGNNASGVAFARVDITDTDPPSASVSATFNSSNSIKTNGVFGEANYAYLATDTNNKEVTILGMTDGSYSEVGQFDAPDNGDSNSVYVSGNVGYMTTHAQNNDYFYTFDLSEKTGSRTQRGSVEIAGVGNKIQVIGNYAYVAVNSSSTPLQIINIQNAASPQIVAQAVNLNDQGGTDIFVNTSQTRAYLVTSSSNSGRELFILDVSNPSGDLPVLASYDTFGMSPKGVTAVTNNKVIMVGTGGTEYQVVTYDDSTQTISSCPNGTGLLNVDTGVNGVAAVIQPSGGAYSYIITGDTTTEFKVILGGPSGQASTNGNFISRVYDAGLSTAFNRMFATTTQPGGTSIQFQAAVADPNPDCAGANFVFQDLGANGALLLDDDGTGYENPGQCFRYKAEFTTSDISNSPTLFDVTVNYSP</sequence>